<evidence type="ECO:0000313" key="2">
    <source>
        <dbReference type="Proteomes" id="UP000285712"/>
    </source>
</evidence>
<evidence type="ECO:0000313" key="1">
    <source>
        <dbReference type="EMBL" id="RHY88361.1"/>
    </source>
</evidence>
<sequence length="274" mass="30398">MQEDHVSISMTALYREYYASEAVASLHAPYRSVFGMPKKKDFDKAIAEYQRRLGLDEIDIKVVVAQNVRVSDWLRSQLEVRSVKIHTVYNGDLCDVFITKVITGTHQSAVGEIARQLGNWDDANGLLLNGFSGIPLRFPTATREPDGVVSPDSDPNMPRLVVEVELYHWSLKGADKWAREYFGFIPKLQDLLLRNAAGAPTITDAVSFGSAPLCTIQDVMDTLGYQGIRVLQSPLNADGTRPPVSPWQPPSNPTITVPATDLFHLRTDPVTFVS</sequence>
<dbReference type="Proteomes" id="UP000285712">
    <property type="component" value="Unassembled WGS sequence"/>
</dbReference>
<gene>
    <name evidence="1" type="ORF">DYB35_009374</name>
</gene>
<comment type="caution">
    <text evidence="1">The sequence shown here is derived from an EMBL/GenBank/DDBJ whole genome shotgun (WGS) entry which is preliminary data.</text>
</comment>
<organism evidence="1 2">
    <name type="scientific">Aphanomyces astaci</name>
    <name type="common">Crayfish plague agent</name>
    <dbReference type="NCBI Taxonomy" id="112090"/>
    <lineage>
        <taxon>Eukaryota</taxon>
        <taxon>Sar</taxon>
        <taxon>Stramenopiles</taxon>
        <taxon>Oomycota</taxon>
        <taxon>Saprolegniomycetes</taxon>
        <taxon>Saprolegniales</taxon>
        <taxon>Verrucalvaceae</taxon>
        <taxon>Aphanomyces</taxon>
    </lineage>
</organism>
<name>A0A418D262_APHAT</name>
<dbReference type="VEuPathDB" id="FungiDB:H257_16421"/>
<proteinExistence type="predicted"/>
<reference evidence="1 2" key="1">
    <citation type="submission" date="2018-08" db="EMBL/GenBank/DDBJ databases">
        <title>Aphanomyces genome sequencing and annotation.</title>
        <authorList>
            <person name="Minardi D."/>
            <person name="Oidtmann B."/>
            <person name="Van Der Giezen M."/>
            <person name="Studholme D.J."/>
        </authorList>
    </citation>
    <scope>NUCLEOTIDE SEQUENCE [LARGE SCALE GENOMIC DNA]</scope>
    <source>
        <strain evidence="1 2">Sv</strain>
    </source>
</reference>
<dbReference type="AlphaFoldDB" id="A0A418D262"/>
<dbReference type="EMBL" id="QUTG01004370">
    <property type="protein sequence ID" value="RHY88361.1"/>
    <property type="molecule type" value="Genomic_DNA"/>
</dbReference>
<protein>
    <submittedName>
        <fullName evidence="1">Uncharacterized protein</fullName>
    </submittedName>
</protein>
<accession>A0A418D262</accession>